<evidence type="ECO:0000313" key="1">
    <source>
        <dbReference type="EMBL" id="MCP3428495.1"/>
    </source>
</evidence>
<dbReference type="EMBL" id="JANATA010000008">
    <property type="protein sequence ID" value="MCP3428495.1"/>
    <property type="molecule type" value="Genomic_DNA"/>
</dbReference>
<dbReference type="SUPFAM" id="SSF53756">
    <property type="entry name" value="UDP-Glycosyltransferase/glycogen phosphorylase"/>
    <property type="match status" value="1"/>
</dbReference>
<protein>
    <submittedName>
        <fullName evidence="1">Uncharacterized protein</fullName>
    </submittedName>
</protein>
<reference evidence="1" key="1">
    <citation type="submission" date="2022-07" db="EMBL/GenBank/DDBJ databases">
        <title>Characterization of the Novel Bacterium Alteromonas immobilis LMIT006 and Alteromonas gregis LMIT007.</title>
        <authorList>
            <person name="Lin X."/>
        </authorList>
    </citation>
    <scope>NUCLEOTIDE SEQUENCE</scope>
    <source>
        <strain evidence="1">LMIT007</strain>
    </source>
</reference>
<gene>
    <name evidence="1" type="ORF">NLF92_06000</name>
</gene>
<organism evidence="1 2">
    <name type="scientific">Opacimonas viscosa</name>
    <dbReference type="NCBI Taxonomy" id="2961944"/>
    <lineage>
        <taxon>Bacteria</taxon>
        <taxon>Pseudomonadati</taxon>
        <taxon>Pseudomonadota</taxon>
        <taxon>Gammaproteobacteria</taxon>
        <taxon>Alteromonadales</taxon>
        <taxon>Alteromonadaceae</taxon>
        <taxon>Opacimonas</taxon>
    </lineage>
</organism>
<accession>A0AA41WY40</accession>
<dbReference type="AlphaFoldDB" id="A0AA41WY40"/>
<evidence type="ECO:0000313" key="2">
    <source>
        <dbReference type="Proteomes" id="UP001165413"/>
    </source>
</evidence>
<proteinExistence type="predicted"/>
<keyword evidence="2" id="KW-1185">Reference proteome</keyword>
<sequence length="331" mass="38524">MNVLVMGEDSSIKGRPLNTLSILLKKLDCKVYNIFDEDTSNFSFYFNILKKVNIVIFLDYDGPQEYRVRNYAIAKLLNKKIVRWWVGSDVLFCLEDKFMARNAYDLAKFSDFQLAVSHHLVKELESLHIKSQYVPSVLDPLNHNYSKEYDLSLNLSVLVYLPSSRKVFFKYDLIHEVIKTNPGFHFHIVADETHSLSSFSNVTSYGYVEDMSIVWNKCNILLRQTKHDGLPRMALTALQLNKHVIYSWELPGCILANTTETISSALQQIKQSSKKNYCSETALDKILSPCPHMFFKSHIINAKYNFSLSKYFWAILFVLKYTLILKFRKNY</sequence>
<dbReference type="Proteomes" id="UP001165413">
    <property type="component" value="Unassembled WGS sequence"/>
</dbReference>
<dbReference type="RefSeq" id="WP_254099821.1">
    <property type="nucleotide sequence ID" value="NZ_JANATA010000008.1"/>
</dbReference>
<name>A0AA41WY40_9ALTE</name>
<comment type="caution">
    <text evidence="1">The sequence shown here is derived from an EMBL/GenBank/DDBJ whole genome shotgun (WGS) entry which is preliminary data.</text>
</comment>